<dbReference type="Proteomes" id="UP001362999">
    <property type="component" value="Unassembled WGS sequence"/>
</dbReference>
<evidence type="ECO:0000313" key="5">
    <source>
        <dbReference type="Proteomes" id="UP001362999"/>
    </source>
</evidence>
<dbReference type="Pfam" id="PF14223">
    <property type="entry name" value="Retrotran_gag_2"/>
    <property type="match status" value="1"/>
</dbReference>
<keyword evidence="1" id="KW-0479">Metal-binding</keyword>
<dbReference type="PROSITE" id="PS50158">
    <property type="entry name" value="ZF_CCHC"/>
    <property type="match status" value="1"/>
</dbReference>
<keyword evidence="1" id="KW-0862">Zinc</keyword>
<proteinExistence type="predicted"/>
<dbReference type="InterPro" id="IPR001878">
    <property type="entry name" value="Znf_CCHC"/>
</dbReference>
<keyword evidence="5" id="KW-1185">Reference proteome</keyword>
<organism evidence="4 5">
    <name type="scientific">Favolaschia claudopus</name>
    <dbReference type="NCBI Taxonomy" id="2862362"/>
    <lineage>
        <taxon>Eukaryota</taxon>
        <taxon>Fungi</taxon>
        <taxon>Dikarya</taxon>
        <taxon>Basidiomycota</taxon>
        <taxon>Agaricomycotina</taxon>
        <taxon>Agaricomycetes</taxon>
        <taxon>Agaricomycetidae</taxon>
        <taxon>Agaricales</taxon>
        <taxon>Marasmiineae</taxon>
        <taxon>Mycenaceae</taxon>
        <taxon>Favolaschia</taxon>
    </lineage>
</organism>
<protein>
    <recommendedName>
        <fullName evidence="3">CCHC-type domain-containing protein</fullName>
    </recommendedName>
</protein>
<sequence length="303" mass="32863">MAPPPITTALTNVLTVILDGSNWAKFVKNFKVFLLGLDALWVVDGGPGTEADNLSLDRMIIPHLYSHVHEDYQYLVEDQVSATAAFKSLKGRAELNAVRHDPSKDISVYTRAMADAVKKLTAMGVTIDDTYHKDLLLINLHSSYSSVRTVLLTRATEPTLKDVTDLLTASAADPGIKQEDDGLSPLAFIARAAPVPRRSALAATSSSSLTGSISSDGFPQDSQGFRWCDPTNSNCHRCGRVGHIAHKCMHTMPAFVKDWINSNLRSPQSHKAAFAASGRESRTLCQPHAGSKNGPSTEPPFRL</sequence>
<reference evidence="4 5" key="1">
    <citation type="journal article" date="2024" name="J Genomics">
        <title>Draft genome sequencing and assembly of Favolaschia claudopus CIRM-BRFM 2984 isolated from oak limbs.</title>
        <authorList>
            <person name="Navarro D."/>
            <person name="Drula E."/>
            <person name="Chaduli D."/>
            <person name="Cazenave R."/>
            <person name="Ahrendt S."/>
            <person name="Wang J."/>
            <person name="Lipzen A."/>
            <person name="Daum C."/>
            <person name="Barry K."/>
            <person name="Grigoriev I.V."/>
            <person name="Favel A."/>
            <person name="Rosso M.N."/>
            <person name="Martin F."/>
        </authorList>
    </citation>
    <scope>NUCLEOTIDE SEQUENCE [LARGE SCALE GENOMIC DNA]</scope>
    <source>
        <strain evidence="4 5">CIRM-BRFM 2984</strain>
    </source>
</reference>
<evidence type="ECO:0000256" key="1">
    <source>
        <dbReference type="PROSITE-ProRule" id="PRU00047"/>
    </source>
</evidence>
<dbReference type="EMBL" id="JAWWNJ010000074">
    <property type="protein sequence ID" value="KAK7006894.1"/>
    <property type="molecule type" value="Genomic_DNA"/>
</dbReference>
<evidence type="ECO:0000259" key="3">
    <source>
        <dbReference type="PROSITE" id="PS50158"/>
    </source>
</evidence>
<keyword evidence="1" id="KW-0863">Zinc-finger</keyword>
<feature type="domain" description="CCHC-type" evidence="3">
    <location>
        <begin position="235"/>
        <end position="248"/>
    </location>
</feature>
<gene>
    <name evidence="4" type="ORF">R3P38DRAFT_3404189</name>
</gene>
<comment type="caution">
    <text evidence="4">The sequence shown here is derived from an EMBL/GenBank/DDBJ whole genome shotgun (WGS) entry which is preliminary data.</text>
</comment>
<name>A0AAW0ADB1_9AGAR</name>
<feature type="region of interest" description="Disordered" evidence="2">
    <location>
        <begin position="277"/>
        <end position="303"/>
    </location>
</feature>
<evidence type="ECO:0000313" key="4">
    <source>
        <dbReference type="EMBL" id="KAK7006894.1"/>
    </source>
</evidence>
<evidence type="ECO:0000256" key="2">
    <source>
        <dbReference type="SAM" id="MobiDB-lite"/>
    </source>
</evidence>
<accession>A0AAW0ADB1</accession>
<dbReference type="GO" id="GO:0008270">
    <property type="term" value="F:zinc ion binding"/>
    <property type="evidence" value="ECO:0007669"/>
    <property type="project" value="UniProtKB-KW"/>
</dbReference>
<dbReference type="AlphaFoldDB" id="A0AAW0ADB1"/>
<dbReference type="GO" id="GO:0003676">
    <property type="term" value="F:nucleic acid binding"/>
    <property type="evidence" value="ECO:0007669"/>
    <property type="project" value="InterPro"/>
</dbReference>